<keyword evidence="5" id="KW-0811">Translocation</keyword>
<dbReference type="EMBL" id="NLAX01000010">
    <property type="protein sequence ID" value="PKS09999.1"/>
    <property type="molecule type" value="Genomic_DNA"/>
</dbReference>
<organism evidence="10 11">
    <name type="scientific">Lomentospora prolificans</name>
    <dbReference type="NCBI Taxonomy" id="41688"/>
    <lineage>
        <taxon>Eukaryota</taxon>
        <taxon>Fungi</taxon>
        <taxon>Dikarya</taxon>
        <taxon>Ascomycota</taxon>
        <taxon>Pezizomycotina</taxon>
        <taxon>Sordariomycetes</taxon>
        <taxon>Hypocreomycetidae</taxon>
        <taxon>Microascales</taxon>
        <taxon>Microascaceae</taxon>
        <taxon>Lomentospora</taxon>
    </lineage>
</organism>
<keyword evidence="8" id="KW-0175">Coiled coil</keyword>
<feature type="region of interest" description="Disordered" evidence="9">
    <location>
        <begin position="858"/>
        <end position="878"/>
    </location>
</feature>
<keyword evidence="6" id="KW-0906">Nuclear pore complex</keyword>
<evidence type="ECO:0000256" key="6">
    <source>
        <dbReference type="ARBA" id="ARBA00023132"/>
    </source>
</evidence>
<dbReference type="Proteomes" id="UP000233524">
    <property type="component" value="Unassembled WGS sequence"/>
</dbReference>
<evidence type="ECO:0000256" key="9">
    <source>
        <dbReference type="SAM" id="MobiDB-lite"/>
    </source>
</evidence>
<keyword evidence="3" id="KW-0509">mRNA transport</keyword>
<keyword evidence="7" id="KW-0539">Nucleus</keyword>
<dbReference type="InterPro" id="IPR037700">
    <property type="entry name" value="NUP88/NUP82"/>
</dbReference>
<evidence type="ECO:0000256" key="7">
    <source>
        <dbReference type="ARBA" id="ARBA00023242"/>
    </source>
</evidence>
<evidence type="ECO:0000256" key="8">
    <source>
        <dbReference type="SAM" id="Coils"/>
    </source>
</evidence>
<feature type="coiled-coil region" evidence="8">
    <location>
        <begin position="740"/>
        <end position="774"/>
    </location>
</feature>
<dbReference type="STRING" id="41688.A0A2N3NC41"/>
<sequence length="917" mass="100643">MPKVKSYTPSWLSKGSPGHNLFSPSIDASRASLSSPYTTKSKKKTPNGPKRTIARRGTEIFVANGKEIRWGDLVYLKETHGQNRANFHVKRESSVADGDTPDDDDDVGNRALGYRIIKTPVADEIRQLVISPNENLLAILTSHTVHICLIPDPSHLSSEDTEAIRPKIWTLGPTTHVTSRSPIASALWHPLGVNGCCLATISKDSIVRLWELSLSDRWSFDSPTLSIDLKRLADGTSLDQDFAASTSATNTGFSPDSFEMEVAAACFGSRSSGGWNPFTLWIAMREGDVYALCPLLPSRWAPPPALVASLSVSVVTKVGAIEDDPAVSEREKLLAQQQLAWMGDVDSQEPQLLEGSPGEPPIEVYTRPAKPGSVPRLQGPFELAASLDNEDDIDSELTDILVIGSKVEADDLMYGEDTELDLEETDREGLSLSLICLLSTGGQVKICLDLEGVEAQWLPPKNKSRLGRLLAMSDPPTLLTFQAMDSMNPVEASPDSWPVFSTDVMSRYSFYVTHHAGITYFSLSPWVFRLESEIQGAGGAGSEFRLGLLVNSHNSTRERIYTQPSADISVPLAGCSALSDPDIGYVVISATPYDPVVLIFDTPEADYTLIKEESPVREVEAPPPPQPLYSYEPRPPFQVSHIFDQGSQLPMLIERLRTSRHKVVMGQEVRLSPLTLQVLTDAHKILSEETHRLGMAASELFLKCTRMRAEMQDHLAKAAETKAKIDKIVGSGHDGDGTDNERIETRVSRAQTRQEELSRRIESLRKSVMQHTKRELSTQERAWIDEVKGLNASVLGPVMSTQQQQQRGGTTASKQVKKRLEEVTMLASEMLDEAARLQKESGSGGGGGGVVTAEERNGRAAGGRGHREHTPSSSQDLRVPNEIRKAKIQTVRNLLAREEAMVTAVSNRLEKLQLNLQ</sequence>
<dbReference type="OrthoDB" id="341482at2759"/>
<keyword evidence="11" id="KW-1185">Reference proteome</keyword>
<dbReference type="GO" id="GO:0006406">
    <property type="term" value="P:mRNA export from nucleus"/>
    <property type="evidence" value="ECO:0007669"/>
    <property type="project" value="TreeGrafter"/>
</dbReference>
<name>A0A2N3NC41_9PEZI</name>
<comment type="caution">
    <text evidence="10">The sequence shown here is derived from an EMBL/GenBank/DDBJ whole genome shotgun (WGS) entry which is preliminary data.</text>
</comment>
<dbReference type="PANTHER" id="PTHR13257">
    <property type="entry name" value="NUCLEOPORIN NUP84-RELATED"/>
    <property type="match status" value="1"/>
</dbReference>
<evidence type="ECO:0000313" key="10">
    <source>
        <dbReference type="EMBL" id="PKS09999.1"/>
    </source>
</evidence>
<dbReference type="GO" id="GO:0000056">
    <property type="term" value="P:ribosomal small subunit export from nucleus"/>
    <property type="evidence" value="ECO:0007669"/>
    <property type="project" value="InterPro"/>
</dbReference>
<dbReference type="VEuPathDB" id="FungiDB:jhhlp_004623"/>
<proteinExistence type="predicted"/>
<dbReference type="GO" id="GO:0006606">
    <property type="term" value="P:protein import into nucleus"/>
    <property type="evidence" value="ECO:0007669"/>
    <property type="project" value="TreeGrafter"/>
</dbReference>
<feature type="region of interest" description="Disordered" evidence="9">
    <location>
        <begin position="1"/>
        <end position="51"/>
    </location>
</feature>
<dbReference type="GO" id="GO:0005643">
    <property type="term" value="C:nuclear pore"/>
    <property type="evidence" value="ECO:0007669"/>
    <property type="project" value="UniProtKB-SubCell"/>
</dbReference>
<protein>
    <submittedName>
        <fullName evidence="10">Uncharacterized protein</fullName>
    </submittedName>
</protein>
<dbReference type="GO" id="GO:0017056">
    <property type="term" value="F:structural constituent of nuclear pore"/>
    <property type="evidence" value="ECO:0007669"/>
    <property type="project" value="InterPro"/>
</dbReference>
<dbReference type="SUPFAM" id="SSF50978">
    <property type="entry name" value="WD40 repeat-like"/>
    <property type="match status" value="1"/>
</dbReference>
<evidence type="ECO:0000313" key="11">
    <source>
        <dbReference type="Proteomes" id="UP000233524"/>
    </source>
</evidence>
<evidence type="ECO:0000256" key="3">
    <source>
        <dbReference type="ARBA" id="ARBA00022816"/>
    </source>
</evidence>
<gene>
    <name evidence="10" type="ORF">jhhlp_004623</name>
</gene>
<evidence type="ECO:0000256" key="5">
    <source>
        <dbReference type="ARBA" id="ARBA00023010"/>
    </source>
</evidence>
<keyword evidence="4" id="KW-0653">Protein transport</keyword>
<evidence type="ECO:0000256" key="2">
    <source>
        <dbReference type="ARBA" id="ARBA00022448"/>
    </source>
</evidence>
<reference evidence="10 11" key="1">
    <citation type="journal article" date="2017" name="G3 (Bethesda)">
        <title>First Draft Genome Sequence of the Pathogenic Fungus Lomentospora prolificans (Formerly Scedosporium prolificans).</title>
        <authorList>
            <person name="Luo R."/>
            <person name="Zimin A."/>
            <person name="Workman R."/>
            <person name="Fan Y."/>
            <person name="Pertea G."/>
            <person name="Grossman N."/>
            <person name="Wear M.P."/>
            <person name="Jia B."/>
            <person name="Miller H."/>
            <person name="Casadevall A."/>
            <person name="Timp W."/>
            <person name="Zhang S.X."/>
            <person name="Salzberg S.L."/>
        </authorList>
    </citation>
    <scope>NUCLEOTIDE SEQUENCE [LARGE SCALE GENOMIC DNA]</scope>
    <source>
        <strain evidence="10 11">JHH-5317</strain>
    </source>
</reference>
<evidence type="ECO:0000256" key="4">
    <source>
        <dbReference type="ARBA" id="ARBA00022927"/>
    </source>
</evidence>
<accession>A0A2N3NC41</accession>
<dbReference type="PANTHER" id="PTHR13257:SF0">
    <property type="entry name" value="NUCLEAR PORE COMPLEX PROTEIN NUP88"/>
    <property type="match status" value="1"/>
</dbReference>
<comment type="subcellular location">
    <subcellularLocation>
        <location evidence="1">Nucleus</location>
        <location evidence="1">Nuclear pore complex</location>
    </subcellularLocation>
</comment>
<dbReference type="InParanoid" id="A0A2N3NC41"/>
<evidence type="ECO:0000256" key="1">
    <source>
        <dbReference type="ARBA" id="ARBA00004567"/>
    </source>
</evidence>
<dbReference type="GO" id="GO:0000055">
    <property type="term" value="P:ribosomal large subunit export from nucleus"/>
    <property type="evidence" value="ECO:0007669"/>
    <property type="project" value="InterPro"/>
</dbReference>
<dbReference type="AlphaFoldDB" id="A0A2N3NC41"/>
<keyword evidence="2" id="KW-0813">Transport</keyword>
<dbReference type="InterPro" id="IPR036322">
    <property type="entry name" value="WD40_repeat_dom_sf"/>
</dbReference>